<feature type="region of interest" description="Disordered" evidence="1">
    <location>
        <begin position="297"/>
        <end position="352"/>
    </location>
</feature>
<dbReference type="RefSeq" id="WP_229745120.1">
    <property type="nucleotide sequence ID" value="NZ_BMFY01000010.1"/>
</dbReference>
<dbReference type="PROSITE" id="PS51273">
    <property type="entry name" value="GATASE_TYPE_1"/>
    <property type="match status" value="1"/>
</dbReference>
<gene>
    <name evidence="2" type="ORF">GCM10011333_23910</name>
</gene>
<keyword evidence="3" id="KW-1185">Reference proteome</keyword>
<dbReference type="Gene3D" id="3.40.50.880">
    <property type="match status" value="1"/>
</dbReference>
<name>A0A8J2TZB3_9MICO</name>
<evidence type="ECO:0000256" key="1">
    <source>
        <dbReference type="SAM" id="MobiDB-lite"/>
    </source>
</evidence>
<dbReference type="AlphaFoldDB" id="A0A8J2TZB3"/>
<dbReference type="GO" id="GO:0006598">
    <property type="term" value="P:polyamine catabolic process"/>
    <property type="evidence" value="ECO:0007669"/>
    <property type="project" value="TreeGrafter"/>
</dbReference>
<keyword evidence="2" id="KW-0315">Glutamine amidotransferase</keyword>
<protein>
    <submittedName>
        <fullName evidence="2">Glutamine amidotransferase</fullName>
    </submittedName>
</protein>
<dbReference type="InterPro" id="IPR011697">
    <property type="entry name" value="Peptidase_C26"/>
</dbReference>
<dbReference type="Proteomes" id="UP000616114">
    <property type="component" value="Unassembled WGS sequence"/>
</dbReference>
<dbReference type="SUPFAM" id="SSF52317">
    <property type="entry name" value="Class I glutamine amidotransferase-like"/>
    <property type="match status" value="2"/>
</dbReference>
<dbReference type="PANTHER" id="PTHR43235:SF1">
    <property type="entry name" value="GLUTAMINE AMIDOTRANSFERASE PB2B2.05-RELATED"/>
    <property type="match status" value="1"/>
</dbReference>
<reference evidence="2" key="1">
    <citation type="journal article" date="2014" name="Int. J. Syst. Evol. Microbiol.">
        <title>Complete genome sequence of Corynebacterium casei LMG S-19264T (=DSM 44701T), isolated from a smear-ripened cheese.</title>
        <authorList>
            <consortium name="US DOE Joint Genome Institute (JGI-PGF)"/>
            <person name="Walter F."/>
            <person name="Albersmeier A."/>
            <person name="Kalinowski J."/>
            <person name="Ruckert C."/>
        </authorList>
    </citation>
    <scope>NUCLEOTIDE SEQUENCE</scope>
    <source>
        <strain evidence="2">CGMCC 1.12785</strain>
    </source>
</reference>
<dbReference type="Pfam" id="PF07722">
    <property type="entry name" value="Peptidase_C26"/>
    <property type="match status" value="1"/>
</dbReference>
<dbReference type="GO" id="GO:0005829">
    <property type="term" value="C:cytosol"/>
    <property type="evidence" value="ECO:0007669"/>
    <property type="project" value="TreeGrafter"/>
</dbReference>
<comment type="caution">
    <text evidence="2">The sequence shown here is derived from an EMBL/GenBank/DDBJ whole genome shotgun (WGS) entry which is preliminary data.</text>
</comment>
<evidence type="ECO:0000313" key="2">
    <source>
        <dbReference type="EMBL" id="GGA19993.1"/>
    </source>
</evidence>
<dbReference type="PANTHER" id="PTHR43235">
    <property type="entry name" value="GLUTAMINE AMIDOTRANSFERASE PB2B2.05-RELATED"/>
    <property type="match status" value="1"/>
</dbReference>
<reference evidence="2" key="2">
    <citation type="submission" date="2020-09" db="EMBL/GenBank/DDBJ databases">
        <authorList>
            <person name="Sun Q."/>
            <person name="Zhou Y."/>
        </authorList>
    </citation>
    <scope>NUCLEOTIDE SEQUENCE</scope>
    <source>
        <strain evidence="2">CGMCC 1.12785</strain>
    </source>
</reference>
<proteinExistence type="predicted"/>
<dbReference type="InterPro" id="IPR029062">
    <property type="entry name" value="Class_I_gatase-like"/>
</dbReference>
<dbReference type="GO" id="GO:0033969">
    <property type="term" value="F:gamma-glutamyl-gamma-aminobutyrate hydrolase activity"/>
    <property type="evidence" value="ECO:0007669"/>
    <property type="project" value="TreeGrafter"/>
</dbReference>
<feature type="region of interest" description="Disordered" evidence="1">
    <location>
        <begin position="217"/>
        <end position="264"/>
    </location>
</feature>
<sequence>MASNVSEPDTPGATVRRPRIGITTYQQPARWGVWDEEAALLSSTYLDCVVAAGGTPLLLPPTGSDPTLVEDLDGLVIAGGSDVGAERYGAEPHPLTQPQSHRDDHDLALAGAALKAGLPLFAICRGLQVVNTLLGGTLIQHLPDVLDTTAYQPAPGVFGRMRVQTEPGSMAAALLGAEAEVSVYHHQAVDRVGRGLRVTARTADGVIQALELDPDQDDVAAIPDAGGPATDARHASGGHASTGPAATAAGHPAPGHASTAAGPEKPGWMLAVQWHPERTVQDLRLFAAFVAAAQAHRDRRHAGTPDPSNSAGSAATPPAPADTISTSAPPDAGGQERPRRDTMRRHQAHERS</sequence>
<dbReference type="EMBL" id="BMFY01000010">
    <property type="protein sequence ID" value="GGA19993.1"/>
    <property type="molecule type" value="Genomic_DNA"/>
</dbReference>
<feature type="compositionally biased region" description="Low complexity" evidence="1">
    <location>
        <begin position="235"/>
        <end position="263"/>
    </location>
</feature>
<accession>A0A8J2TZB3</accession>
<dbReference type="InterPro" id="IPR044668">
    <property type="entry name" value="PuuD-like"/>
</dbReference>
<evidence type="ECO:0000313" key="3">
    <source>
        <dbReference type="Proteomes" id="UP000616114"/>
    </source>
</evidence>
<organism evidence="2 3">
    <name type="scientific">Sediminivirga luteola</name>
    <dbReference type="NCBI Taxonomy" id="1774748"/>
    <lineage>
        <taxon>Bacteria</taxon>
        <taxon>Bacillati</taxon>
        <taxon>Actinomycetota</taxon>
        <taxon>Actinomycetes</taxon>
        <taxon>Micrococcales</taxon>
        <taxon>Brevibacteriaceae</taxon>
        <taxon>Sediminivirga</taxon>
    </lineage>
</organism>
<feature type="compositionally biased region" description="Low complexity" evidence="1">
    <location>
        <begin position="307"/>
        <end position="330"/>
    </location>
</feature>
<feature type="compositionally biased region" description="Basic residues" evidence="1">
    <location>
        <begin position="342"/>
        <end position="352"/>
    </location>
</feature>